<dbReference type="Gene3D" id="3.40.50.300">
    <property type="entry name" value="P-loop containing nucleotide triphosphate hydrolases"/>
    <property type="match status" value="1"/>
</dbReference>
<accession>A0A0D0BY82</accession>
<keyword evidence="2" id="KW-1185">Reference proteome</keyword>
<reference evidence="1 2" key="1">
    <citation type="submission" date="2014-04" db="EMBL/GenBank/DDBJ databases">
        <title>Evolutionary Origins and Diversification of the Mycorrhizal Mutualists.</title>
        <authorList>
            <consortium name="DOE Joint Genome Institute"/>
            <consortium name="Mycorrhizal Genomics Consortium"/>
            <person name="Kohler A."/>
            <person name="Kuo A."/>
            <person name="Nagy L.G."/>
            <person name="Floudas D."/>
            <person name="Copeland A."/>
            <person name="Barry K.W."/>
            <person name="Cichocki N."/>
            <person name="Veneault-Fourrey C."/>
            <person name="LaButti K."/>
            <person name="Lindquist E.A."/>
            <person name="Lipzen A."/>
            <person name="Lundell T."/>
            <person name="Morin E."/>
            <person name="Murat C."/>
            <person name="Riley R."/>
            <person name="Ohm R."/>
            <person name="Sun H."/>
            <person name="Tunlid A."/>
            <person name="Henrissat B."/>
            <person name="Grigoriev I.V."/>
            <person name="Hibbett D.S."/>
            <person name="Martin F."/>
        </authorList>
    </citation>
    <scope>NUCLEOTIDE SEQUENCE [LARGE SCALE GENOMIC DNA]</scope>
    <source>
        <strain evidence="1 2">FD-317 M1</strain>
    </source>
</reference>
<dbReference type="InterPro" id="IPR027417">
    <property type="entry name" value="P-loop_NTPase"/>
</dbReference>
<gene>
    <name evidence="1" type="ORF">GYMLUDRAFT_890687</name>
</gene>
<proteinExistence type="predicted"/>
<protein>
    <submittedName>
        <fullName evidence="1">Unplaced genomic scaffold GYMLUscaffold_64, whole genome shotgun sequence</fullName>
    </submittedName>
</protein>
<dbReference type="OrthoDB" id="3258722at2759"/>
<evidence type="ECO:0000313" key="1">
    <source>
        <dbReference type="EMBL" id="KIK54804.1"/>
    </source>
</evidence>
<dbReference type="AlphaFoldDB" id="A0A0D0BY82"/>
<name>A0A0D0BY82_9AGAR</name>
<organism evidence="1 2">
    <name type="scientific">Collybiopsis luxurians FD-317 M1</name>
    <dbReference type="NCBI Taxonomy" id="944289"/>
    <lineage>
        <taxon>Eukaryota</taxon>
        <taxon>Fungi</taxon>
        <taxon>Dikarya</taxon>
        <taxon>Basidiomycota</taxon>
        <taxon>Agaricomycotina</taxon>
        <taxon>Agaricomycetes</taxon>
        <taxon>Agaricomycetidae</taxon>
        <taxon>Agaricales</taxon>
        <taxon>Marasmiineae</taxon>
        <taxon>Omphalotaceae</taxon>
        <taxon>Collybiopsis</taxon>
        <taxon>Collybiopsis luxurians</taxon>
    </lineage>
</organism>
<evidence type="ECO:0000313" key="2">
    <source>
        <dbReference type="Proteomes" id="UP000053593"/>
    </source>
</evidence>
<dbReference type="HOGENOM" id="CLU_149476_0_0_1"/>
<dbReference type="Proteomes" id="UP000053593">
    <property type="component" value="Unassembled WGS sequence"/>
</dbReference>
<dbReference type="EMBL" id="KN834812">
    <property type="protein sequence ID" value="KIK54804.1"/>
    <property type="molecule type" value="Genomic_DNA"/>
</dbReference>
<sequence length="135" mass="14391">MADRNNQGPISNMSSLEQNVPASATHYSGAMFSGASHMTFGASSTFQVKVYEADRSKETAASAAPAGFTAGMTDLGPVSPFFTGRKDILSDLETYFLVEAPSTDAHEMKLFVLYGMGGAGKTQTALKFINSFRSR</sequence>
<dbReference type="SUPFAM" id="SSF52540">
    <property type="entry name" value="P-loop containing nucleoside triphosphate hydrolases"/>
    <property type="match status" value="1"/>
</dbReference>